<evidence type="ECO:0000313" key="1">
    <source>
        <dbReference type="EMBL" id="PWR23781.1"/>
    </source>
</evidence>
<keyword evidence="2" id="KW-1185">Reference proteome</keyword>
<evidence type="ECO:0000313" key="2">
    <source>
        <dbReference type="Proteomes" id="UP000246077"/>
    </source>
</evidence>
<sequence length="305" mass="33540">MIRYPYATLAVIEALVDSEVPHWRAAARARTEAIKQVGRYVEGGPSWSDVKPVFMRLQSNKCIFCELPLGGENSGKATQDIEHFRPKNAVKAWPAPAKAGEERPTFPFATGGTGDGYYWLAYELSNYAAACKGCNTARKANYFPIAGTARGPAEADVSTLNAGEQPFLIFPLGTVDQDPESLITFEGIVAIPVTADGQDHRRAGVNIEFFGLNEREELWEDRFRVITSVFQSVELMRTSTNPSIVKMAQRTIANHISESGPHANCARSYLALLQRDRVRAWGIYEAAEASVENAKNKRAALTGLI</sequence>
<dbReference type="EMBL" id="QGLF01000001">
    <property type="protein sequence ID" value="PWR23781.1"/>
    <property type="molecule type" value="Genomic_DNA"/>
</dbReference>
<accession>A0A317EAR5</accession>
<evidence type="ECO:0008006" key="3">
    <source>
        <dbReference type="Google" id="ProtNLM"/>
    </source>
</evidence>
<reference evidence="2" key="1">
    <citation type="submission" date="2018-05" db="EMBL/GenBank/DDBJ databases">
        <title>Zavarzinia sp. HR-AS.</title>
        <authorList>
            <person name="Lee Y."/>
            <person name="Jeon C.O."/>
        </authorList>
    </citation>
    <scope>NUCLEOTIDE SEQUENCE [LARGE SCALE GENOMIC DNA]</scope>
    <source>
        <strain evidence="2">DSM 1231</strain>
    </source>
</reference>
<dbReference type="AlphaFoldDB" id="A0A317EAR5"/>
<dbReference type="OrthoDB" id="5422822at2"/>
<protein>
    <recommendedName>
        <fullName evidence="3">HNH endonuclease</fullName>
    </recommendedName>
</protein>
<comment type="caution">
    <text evidence="1">The sequence shown here is derived from an EMBL/GenBank/DDBJ whole genome shotgun (WGS) entry which is preliminary data.</text>
</comment>
<dbReference type="Proteomes" id="UP000246077">
    <property type="component" value="Unassembled WGS sequence"/>
</dbReference>
<dbReference type="RefSeq" id="WP_109919811.1">
    <property type="nucleotide sequence ID" value="NZ_QGLF01000001.1"/>
</dbReference>
<name>A0A317EAR5_9PROT</name>
<gene>
    <name evidence="1" type="ORF">DKG75_04250</name>
</gene>
<proteinExistence type="predicted"/>
<organism evidence="1 2">
    <name type="scientific">Zavarzinia compransoris</name>
    <dbReference type="NCBI Taxonomy" id="1264899"/>
    <lineage>
        <taxon>Bacteria</taxon>
        <taxon>Pseudomonadati</taxon>
        <taxon>Pseudomonadota</taxon>
        <taxon>Alphaproteobacteria</taxon>
        <taxon>Rhodospirillales</taxon>
        <taxon>Zavarziniaceae</taxon>
        <taxon>Zavarzinia</taxon>
    </lineage>
</organism>